<dbReference type="PANTHER" id="PTHR13140:SF270">
    <property type="entry name" value="MYOSIN-12"/>
    <property type="match status" value="1"/>
</dbReference>
<name>U6GMT2_EIMAC</name>
<comment type="similarity">
    <text evidence="6">Belongs to the TRAFAC class myosin-kinesin ATPase superfamily. Myosin family.</text>
</comment>
<dbReference type="GO" id="GO:0005524">
    <property type="term" value="F:ATP binding"/>
    <property type="evidence" value="ECO:0007669"/>
    <property type="project" value="UniProtKB-UniRule"/>
</dbReference>
<feature type="domain" description="Myosin motor" evidence="7">
    <location>
        <begin position="83"/>
        <end position="729"/>
    </location>
</feature>
<dbReference type="GO" id="GO:0005737">
    <property type="term" value="C:cytoplasm"/>
    <property type="evidence" value="ECO:0007669"/>
    <property type="project" value="TreeGrafter"/>
</dbReference>
<evidence type="ECO:0000256" key="4">
    <source>
        <dbReference type="ARBA" id="ARBA00023175"/>
    </source>
</evidence>
<dbReference type="PROSITE" id="PS51844">
    <property type="entry name" value="SH3_LIKE"/>
    <property type="match status" value="1"/>
</dbReference>
<dbReference type="PROSITE" id="PS51456">
    <property type="entry name" value="MYOSIN_MOTOR"/>
    <property type="match status" value="1"/>
</dbReference>
<dbReference type="InterPro" id="IPR036961">
    <property type="entry name" value="Kinesin_motor_dom_sf"/>
</dbReference>
<proteinExistence type="inferred from homology"/>
<evidence type="ECO:0000313" key="9">
    <source>
        <dbReference type="EMBL" id="CDI80568.1"/>
    </source>
</evidence>
<keyword evidence="4 6" id="KW-0505">Motor protein</keyword>
<dbReference type="AlphaFoldDB" id="U6GMT2"/>
<dbReference type="PRINTS" id="PR00193">
    <property type="entry name" value="MYOSINHEAVY"/>
</dbReference>
<keyword evidence="10" id="KW-1185">Reference proteome</keyword>
<dbReference type="GO" id="GO:0000146">
    <property type="term" value="F:microfilament motor activity"/>
    <property type="evidence" value="ECO:0007669"/>
    <property type="project" value="TreeGrafter"/>
</dbReference>
<evidence type="ECO:0000256" key="2">
    <source>
        <dbReference type="ARBA" id="ARBA00022840"/>
    </source>
</evidence>
<dbReference type="OMA" id="SSCIEIF"/>
<reference evidence="9" key="1">
    <citation type="submission" date="2013-10" db="EMBL/GenBank/DDBJ databases">
        <title>Genomic analysis of the causative agents of coccidiosis in chickens.</title>
        <authorList>
            <person name="Reid A.J."/>
            <person name="Blake D."/>
            <person name="Billington K."/>
            <person name="Browne H."/>
            <person name="Dunn M."/>
            <person name="Hung S."/>
            <person name="Kawahara F."/>
            <person name="Miranda-Saavedra D."/>
            <person name="Mourier T."/>
            <person name="Nagra H."/>
            <person name="Otto T.D."/>
            <person name="Rawlings N."/>
            <person name="Sanchez A."/>
            <person name="Sanders M."/>
            <person name="Subramaniam C."/>
            <person name="Tay Y."/>
            <person name="Dear P."/>
            <person name="Doerig C."/>
            <person name="Gruber A."/>
            <person name="Parkinson J."/>
            <person name="Shirley M."/>
            <person name="Wan K.L."/>
            <person name="Berriman M."/>
            <person name="Tomley F."/>
            <person name="Pain A."/>
        </authorList>
    </citation>
    <scope>NUCLEOTIDE SEQUENCE</scope>
    <source>
        <strain evidence="9">Houghton</strain>
    </source>
</reference>
<dbReference type="PANTHER" id="PTHR13140">
    <property type="entry name" value="MYOSIN"/>
    <property type="match status" value="1"/>
</dbReference>
<dbReference type="Gene3D" id="1.10.10.820">
    <property type="match status" value="1"/>
</dbReference>
<dbReference type="GO" id="GO:0007015">
    <property type="term" value="P:actin filament organization"/>
    <property type="evidence" value="ECO:0007669"/>
    <property type="project" value="TreeGrafter"/>
</dbReference>
<dbReference type="InterPro" id="IPR027417">
    <property type="entry name" value="P-loop_NTPase"/>
</dbReference>
<keyword evidence="3 6" id="KW-0518">Myosin</keyword>
<dbReference type="InterPro" id="IPR004009">
    <property type="entry name" value="SH3_Myosin"/>
</dbReference>
<dbReference type="GeneID" id="25273359"/>
<evidence type="ECO:0000259" key="7">
    <source>
        <dbReference type="PROSITE" id="PS51456"/>
    </source>
</evidence>
<evidence type="ECO:0000256" key="1">
    <source>
        <dbReference type="ARBA" id="ARBA00022741"/>
    </source>
</evidence>
<reference evidence="9" key="2">
    <citation type="submission" date="2013-10" db="EMBL/GenBank/DDBJ databases">
        <authorList>
            <person name="Aslett M."/>
        </authorList>
    </citation>
    <scope>NUCLEOTIDE SEQUENCE</scope>
    <source>
        <strain evidence="9">Houghton</strain>
    </source>
</reference>
<dbReference type="SMART" id="SM00242">
    <property type="entry name" value="MYSc"/>
    <property type="match status" value="1"/>
</dbReference>
<evidence type="ECO:0000313" key="10">
    <source>
        <dbReference type="Proteomes" id="UP000018050"/>
    </source>
</evidence>
<evidence type="ECO:0000256" key="5">
    <source>
        <dbReference type="ARBA" id="ARBA00023203"/>
    </source>
</evidence>
<protein>
    <submittedName>
        <fullName evidence="9">Myosin, putative</fullName>
    </submittedName>
</protein>
<keyword evidence="2 6" id="KW-0067">ATP-binding</keyword>
<evidence type="ECO:0000256" key="3">
    <source>
        <dbReference type="ARBA" id="ARBA00023123"/>
    </source>
</evidence>
<dbReference type="Pfam" id="PF00063">
    <property type="entry name" value="Myosin_head"/>
    <property type="match status" value="1"/>
</dbReference>
<organism evidence="9 10">
    <name type="scientific">Eimeria acervulina</name>
    <name type="common">Coccidian parasite</name>
    <dbReference type="NCBI Taxonomy" id="5801"/>
    <lineage>
        <taxon>Eukaryota</taxon>
        <taxon>Sar</taxon>
        <taxon>Alveolata</taxon>
        <taxon>Apicomplexa</taxon>
        <taxon>Conoidasida</taxon>
        <taxon>Coccidia</taxon>
        <taxon>Eucoccidiorida</taxon>
        <taxon>Eimeriorina</taxon>
        <taxon>Eimeriidae</taxon>
        <taxon>Eimeria</taxon>
    </lineage>
</organism>
<dbReference type="Gene3D" id="3.40.850.10">
    <property type="entry name" value="Kinesin motor domain"/>
    <property type="match status" value="1"/>
</dbReference>
<dbReference type="Gene3D" id="1.20.120.720">
    <property type="entry name" value="Myosin VI head, motor domain, U50 subdomain"/>
    <property type="match status" value="1"/>
</dbReference>
<dbReference type="EMBL" id="HG671244">
    <property type="protein sequence ID" value="CDI80568.1"/>
    <property type="molecule type" value="Genomic_DNA"/>
</dbReference>
<feature type="binding site" evidence="6">
    <location>
        <begin position="151"/>
        <end position="158"/>
    </location>
    <ligand>
        <name>ATP</name>
        <dbReference type="ChEBI" id="CHEBI:30616"/>
    </ligand>
</feature>
<feature type="domain" description="Myosin N-terminal SH3-like" evidence="8">
    <location>
        <begin position="32"/>
        <end position="83"/>
    </location>
</feature>
<dbReference type="FunFam" id="1.10.10.820:FF:000001">
    <property type="entry name" value="Myosin heavy chain"/>
    <property type="match status" value="1"/>
</dbReference>
<dbReference type="VEuPathDB" id="ToxoDB:EAH_00052890"/>
<feature type="region of interest" description="Actin-binding" evidence="6">
    <location>
        <begin position="606"/>
        <end position="628"/>
    </location>
</feature>
<dbReference type="Gene3D" id="1.20.5.4820">
    <property type="match status" value="1"/>
</dbReference>
<evidence type="ECO:0000259" key="8">
    <source>
        <dbReference type="PROSITE" id="PS51844"/>
    </source>
</evidence>
<dbReference type="GO" id="GO:0016459">
    <property type="term" value="C:myosin complex"/>
    <property type="evidence" value="ECO:0007669"/>
    <property type="project" value="UniProtKB-KW"/>
</dbReference>
<dbReference type="Pfam" id="PF02736">
    <property type="entry name" value="Myosin_N"/>
    <property type="match status" value="1"/>
</dbReference>
<dbReference type="GO" id="GO:0016020">
    <property type="term" value="C:membrane"/>
    <property type="evidence" value="ECO:0007669"/>
    <property type="project" value="TreeGrafter"/>
</dbReference>
<accession>U6GMT2</accession>
<dbReference type="OrthoDB" id="360151at2759"/>
<sequence>MEAKAVGKKAGAPSPKPKLARKYSEVQLGDYLIGSQVWVRDKDKEELYTLAKVTAISGTTLTVEVDGGVTKTVQQDECLNANTYAGRLLIAMNPFKAIPGLYEPSTITRYQNADTSRGFPTDLPPHTYAVAQCAMDMMRISKENQSCIVSGESGAGKTETARQLMQYFASDKAGAGGSQVQDIILGANPVLEAVGNAKTLRNNNSSRFGRFVKLDVAPTGGIHGGLINNYMLELSRIEFQAEGERNYHIFYQMIKGLSPEQKTLCALKNAEQYDFLNKSGCYEVETVNDLKEFADVRKQLDLLFSKEEQLAYFQALSAVLLCGNIKFVNVQAMGTDKAAKLQNEADFDQIASLLGASKNEMLEAITVNTVEVRGNIIKSPLSADQALVMCRSMAKEVYSVLFDFIVESFNEKISFDHENKVWIGILDIYGFEFFEKNSYEQFLINYANERLQQFFIQQVFQAEKAEYEAEGIDHSMIVYSDNAAVLEVFDKPKAGIFAFLEEQCLLQTGTSESFTAACHKNIKSENYEVPKGDARLTFRVYHTAAPVLYNTTEFVPKNKMRLPNELIAVFKAAKNLAMKKAFANVEIPDTKNMKGKFVGSKFQKSMNNLMTTLKSSRAHFCRCIKPNQVKKPRVFETANTLGQLVSLSVLEAVGIIHKGFAYRASFADFVNDNSILLRVLGAKVDGSDDKAATLMMLERLGVAKDQYQLGASKIFLRKAGWLVIDQYFRTVMGNLKPLIVKLQAIYRAAKARTQYVQFASRVIRIQSLMRRYEVRKTQIKRLELQNIFTGAVYVMKLCLFQQRRALAAVQIQKNCGDYAQSKTKQNNWTDKEDNICWSNRFKMEESSTSAERR</sequence>
<dbReference type="RefSeq" id="XP_013249494.1">
    <property type="nucleotide sequence ID" value="XM_013394040.1"/>
</dbReference>
<dbReference type="GO" id="GO:0051015">
    <property type="term" value="F:actin filament binding"/>
    <property type="evidence" value="ECO:0007669"/>
    <property type="project" value="TreeGrafter"/>
</dbReference>
<dbReference type="SUPFAM" id="SSF52540">
    <property type="entry name" value="P-loop containing nucleoside triphosphate hydrolases"/>
    <property type="match status" value="1"/>
</dbReference>
<evidence type="ECO:0000256" key="6">
    <source>
        <dbReference type="PROSITE-ProRule" id="PRU00782"/>
    </source>
</evidence>
<keyword evidence="5 6" id="KW-0009">Actin-binding</keyword>
<keyword evidence="1 6" id="KW-0547">Nucleotide-binding</keyword>
<gene>
    <name evidence="9" type="ORF">EAH_00052890</name>
</gene>
<dbReference type="Gene3D" id="1.20.58.530">
    <property type="match status" value="1"/>
</dbReference>
<dbReference type="Proteomes" id="UP000018050">
    <property type="component" value="Unassembled WGS sequence"/>
</dbReference>
<dbReference type="InterPro" id="IPR001609">
    <property type="entry name" value="Myosin_head_motor_dom-like"/>
</dbReference>